<feature type="transmembrane region" description="Helical" evidence="1">
    <location>
        <begin position="24"/>
        <end position="43"/>
    </location>
</feature>
<organism evidence="2 3">
    <name type="scientific">Methanocella arvoryzae (strain DSM 22066 / NBRC 105507 / MRE50)</name>
    <dbReference type="NCBI Taxonomy" id="351160"/>
    <lineage>
        <taxon>Archaea</taxon>
        <taxon>Methanobacteriati</taxon>
        <taxon>Methanobacteriota</taxon>
        <taxon>Stenosarchaea group</taxon>
        <taxon>Methanomicrobia</taxon>
        <taxon>Methanocellales</taxon>
        <taxon>Methanocellaceae</taxon>
        <taxon>Methanocella</taxon>
    </lineage>
</organism>
<proteinExistence type="predicted"/>
<sequence length="81" mass="9254">MLLLGGFILIWLVGRQLKMWERAIGVFGIVIMLFVAILLAFSVKNSYMRALLLLAALLWGFFVLLGIYNIFVKIRQPRSPV</sequence>
<keyword evidence="1" id="KW-0472">Membrane</keyword>
<dbReference type="STRING" id="351160.RCIA179"/>
<keyword evidence="1" id="KW-1133">Transmembrane helix</keyword>
<gene>
    <name evidence="2" type="ORF">RCIA179</name>
</gene>
<name>Q0W292_METAR</name>
<keyword evidence="1" id="KW-0812">Transmembrane</keyword>
<keyword evidence="3" id="KW-1185">Reference proteome</keyword>
<evidence type="ECO:0000313" key="2">
    <source>
        <dbReference type="EMBL" id="CAJ37501.1"/>
    </source>
</evidence>
<protein>
    <submittedName>
        <fullName evidence="2">Uncharacterized protein</fullName>
    </submittedName>
</protein>
<dbReference type="Proteomes" id="UP000000663">
    <property type="component" value="Chromosome"/>
</dbReference>
<dbReference type="EMBL" id="AM114193">
    <property type="protein sequence ID" value="CAJ37501.1"/>
    <property type="molecule type" value="Genomic_DNA"/>
</dbReference>
<dbReference type="KEGG" id="rci:RCIA179"/>
<evidence type="ECO:0000313" key="3">
    <source>
        <dbReference type="Proteomes" id="UP000000663"/>
    </source>
</evidence>
<reference evidence="2 3" key="1">
    <citation type="journal article" date="2006" name="Science">
        <title>Genome of rice cluster I archaea -- the key methane producers in the rice rhizosphere.</title>
        <authorList>
            <person name="Erkel C."/>
            <person name="Kube M."/>
            <person name="Reinhardt R."/>
            <person name="Liesack W."/>
        </authorList>
    </citation>
    <scope>NUCLEOTIDE SEQUENCE [LARGE SCALE GENOMIC DNA]</scope>
    <source>
        <strain evidence="3">DSM 22066 / NBRC 105507 / MRE50</strain>
    </source>
</reference>
<feature type="transmembrane region" description="Helical" evidence="1">
    <location>
        <begin position="50"/>
        <end position="71"/>
    </location>
</feature>
<accession>Q0W292</accession>
<dbReference type="AlphaFoldDB" id="Q0W292"/>
<evidence type="ECO:0000256" key="1">
    <source>
        <dbReference type="SAM" id="Phobius"/>
    </source>
</evidence>